<keyword evidence="2" id="KW-0479">Metal-binding</keyword>
<evidence type="ECO:0000256" key="5">
    <source>
        <dbReference type="ARBA" id="ARBA00023014"/>
    </source>
</evidence>
<dbReference type="GO" id="GO:0016491">
    <property type="term" value="F:oxidoreductase activity"/>
    <property type="evidence" value="ECO:0007669"/>
    <property type="project" value="UniProtKB-KW"/>
</dbReference>
<evidence type="ECO:0000313" key="9">
    <source>
        <dbReference type="Proteomes" id="UP000321436"/>
    </source>
</evidence>
<keyword evidence="3" id="KW-0560">Oxidoreductase</keyword>
<sequence>MKCKFLICAVAFFLCQQLAWANYKVDVCIYGGSSAGVIAAYTAKKAGRSVLLIEPGKHLGGLTTGGLGYTDIGNKYAIRGLSLEFYRQIGRHYGKFEQWIFEPHVAESLFTDYVNRAKLEVLYQHRLLSARKENGAIKEITLDANGTTVTVSAKMFIDCTYEGDLMAKAGVSYTVGREPNSQYNETWNGVQMLDGHQIPDNVDPYKVPGDPSSGLLWGISPETLQPKGSGDKKVQAYNYRICLTNDPANMVPITQPDNYDISRYELLARLFVAQPQRTKLNDYVILSRMPNNKTDINNRNGFSTDMIGANYDYPEADYETRKKIIREHEDYTKGLLYFFATDPRVPAPLQEEMRKWGYPKDEYTDNGNWSPQLYVREARRMIGAYVMTQANCVGEQVVPDGVGMAAYTMDSHNTQRIVIEKNGKKMVKNEGNVEVGGFPPYPVSYRALIPKAEDCSNLLVPVCLSASHIAYGSIRMEPVFMALGQATAVAADLAIEGGTSVQEVDAKKVAEVLANNPLGDGRQGDVLMDNATANLQLEGDWKTVKGKGSYGTNMLTAEKNAKATFRPVIRKTGNYAIYMYYPRLKNNAEVTNIKVMNGKKEQSVPVIAKDVKVVGQTSGEWVKLGTFRLKKGSSSYVEISAGDAGEGVVVADAVLWVPEKR</sequence>
<dbReference type="InterPro" id="IPR039650">
    <property type="entry name" value="HdrA-like"/>
</dbReference>
<dbReference type="GO" id="GO:0016829">
    <property type="term" value="F:lyase activity"/>
    <property type="evidence" value="ECO:0007669"/>
    <property type="project" value="UniProtKB-KW"/>
</dbReference>
<evidence type="ECO:0000313" key="8">
    <source>
        <dbReference type="EMBL" id="GEP97242.1"/>
    </source>
</evidence>
<dbReference type="Gene3D" id="3.50.50.60">
    <property type="entry name" value="FAD/NAD(P)-binding domain"/>
    <property type="match status" value="1"/>
</dbReference>
<dbReference type="RefSeq" id="WP_146864624.1">
    <property type="nucleotide sequence ID" value="NZ_BKAU01000004.1"/>
</dbReference>
<proteinExistence type="predicted"/>
<keyword evidence="6" id="KW-0732">Signal</keyword>
<dbReference type="Pfam" id="PF12831">
    <property type="entry name" value="FAD_oxidored"/>
    <property type="match status" value="1"/>
</dbReference>
<evidence type="ECO:0000259" key="7">
    <source>
        <dbReference type="Pfam" id="PF25275"/>
    </source>
</evidence>
<keyword evidence="1" id="KW-0004">4Fe-4S</keyword>
<comment type="caution">
    <text evidence="8">The sequence shown here is derived from an EMBL/GenBank/DDBJ whole genome shotgun (WGS) entry which is preliminary data.</text>
</comment>
<dbReference type="SUPFAM" id="SSF51905">
    <property type="entry name" value="FAD/NAD(P)-binding domain"/>
    <property type="match status" value="1"/>
</dbReference>
<protein>
    <submittedName>
        <fullName evidence="8">Xanthan lyase</fullName>
    </submittedName>
</protein>
<feature type="chain" id="PRO_5021966784" evidence="6">
    <location>
        <begin position="22"/>
        <end position="661"/>
    </location>
</feature>
<accession>A0A512RNH2</accession>
<dbReference type="PANTHER" id="PTHR43498">
    <property type="entry name" value="FERREDOXIN:COB-COM HETERODISULFIDE REDUCTASE SUBUNIT A"/>
    <property type="match status" value="1"/>
</dbReference>
<keyword evidence="5" id="KW-0411">Iron-sulfur</keyword>
<evidence type="ECO:0000256" key="6">
    <source>
        <dbReference type="SAM" id="SignalP"/>
    </source>
</evidence>
<evidence type="ECO:0000256" key="3">
    <source>
        <dbReference type="ARBA" id="ARBA00023002"/>
    </source>
</evidence>
<dbReference type="InterPro" id="IPR036188">
    <property type="entry name" value="FAD/NAD-bd_sf"/>
</dbReference>
<name>A0A512RNH2_9BACT</name>
<keyword evidence="4" id="KW-0408">Iron</keyword>
<dbReference type="AlphaFoldDB" id="A0A512RNH2"/>
<evidence type="ECO:0000256" key="1">
    <source>
        <dbReference type="ARBA" id="ARBA00022485"/>
    </source>
</evidence>
<dbReference type="PANTHER" id="PTHR43498:SF1">
    <property type="entry name" value="COB--COM HETERODISULFIDE REDUCTASE IRON-SULFUR SUBUNIT A"/>
    <property type="match status" value="1"/>
</dbReference>
<dbReference type="Pfam" id="PF25275">
    <property type="entry name" value="Golvesin_C"/>
    <property type="match status" value="1"/>
</dbReference>
<dbReference type="Proteomes" id="UP000321436">
    <property type="component" value="Unassembled WGS sequence"/>
</dbReference>
<dbReference type="EMBL" id="BKAU01000004">
    <property type="protein sequence ID" value="GEP97242.1"/>
    <property type="molecule type" value="Genomic_DNA"/>
</dbReference>
<keyword evidence="9" id="KW-1185">Reference proteome</keyword>
<dbReference type="GO" id="GO:0046872">
    <property type="term" value="F:metal ion binding"/>
    <property type="evidence" value="ECO:0007669"/>
    <property type="project" value="UniProtKB-KW"/>
</dbReference>
<feature type="signal peptide" evidence="6">
    <location>
        <begin position="1"/>
        <end position="21"/>
    </location>
</feature>
<feature type="domain" description="Golvesin/Xly CBD-like" evidence="7">
    <location>
        <begin position="526"/>
        <end position="654"/>
    </location>
</feature>
<dbReference type="OrthoDB" id="668499at2"/>
<keyword evidence="8" id="KW-0456">Lyase</keyword>
<reference evidence="8 9" key="1">
    <citation type="submission" date="2019-07" db="EMBL/GenBank/DDBJ databases">
        <title>Whole genome shotgun sequence of Chitinophaga cymbidii NBRC 109752.</title>
        <authorList>
            <person name="Hosoyama A."/>
            <person name="Uohara A."/>
            <person name="Ohji S."/>
            <person name="Ichikawa N."/>
        </authorList>
    </citation>
    <scope>NUCLEOTIDE SEQUENCE [LARGE SCALE GENOMIC DNA]</scope>
    <source>
        <strain evidence="8 9">NBRC 109752</strain>
    </source>
</reference>
<evidence type="ECO:0000256" key="2">
    <source>
        <dbReference type="ARBA" id="ARBA00022723"/>
    </source>
</evidence>
<dbReference type="InterPro" id="IPR033803">
    <property type="entry name" value="CBD-like_Golvesin-Xly"/>
</dbReference>
<gene>
    <name evidence="8" type="ORF">CCY01nite_35020</name>
</gene>
<evidence type="ECO:0000256" key="4">
    <source>
        <dbReference type="ARBA" id="ARBA00023004"/>
    </source>
</evidence>
<dbReference type="GO" id="GO:0051539">
    <property type="term" value="F:4 iron, 4 sulfur cluster binding"/>
    <property type="evidence" value="ECO:0007669"/>
    <property type="project" value="UniProtKB-KW"/>
</dbReference>
<organism evidence="8 9">
    <name type="scientific">Chitinophaga cymbidii</name>
    <dbReference type="NCBI Taxonomy" id="1096750"/>
    <lineage>
        <taxon>Bacteria</taxon>
        <taxon>Pseudomonadati</taxon>
        <taxon>Bacteroidota</taxon>
        <taxon>Chitinophagia</taxon>
        <taxon>Chitinophagales</taxon>
        <taxon>Chitinophagaceae</taxon>
        <taxon>Chitinophaga</taxon>
    </lineage>
</organism>